<organism evidence="2 3">
    <name type="scientific">Clostridium mobile</name>
    <dbReference type="NCBI Taxonomy" id="2841512"/>
    <lineage>
        <taxon>Bacteria</taxon>
        <taxon>Bacillati</taxon>
        <taxon>Bacillota</taxon>
        <taxon>Clostridia</taxon>
        <taxon>Eubacteriales</taxon>
        <taxon>Clostridiaceae</taxon>
        <taxon>Clostridium</taxon>
    </lineage>
</organism>
<gene>
    <name evidence="2" type="ORF">KQI86_01225</name>
</gene>
<proteinExistence type="predicted"/>
<comment type="caution">
    <text evidence="2">The sequence shown here is derived from an EMBL/GenBank/DDBJ whole genome shotgun (WGS) entry which is preliminary data.</text>
</comment>
<keyword evidence="3" id="KW-1185">Reference proteome</keyword>
<accession>A0ABS6ECK9</accession>
<evidence type="ECO:0000313" key="3">
    <source>
        <dbReference type="Proteomes" id="UP000726170"/>
    </source>
</evidence>
<reference evidence="2 3" key="1">
    <citation type="submission" date="2021-06" db="EMBL/GenBank/DDBJ databases">
        <authorList>
            <person name="Sun Q."/>
            <person name="Li D."/>
        </authorList>
    </citation>
    <scope>NUCLEOTIDE SEQUENCE [LARGE SCALE GENOMIC DNA]</scope>
    <source>
        <strain evidence="2 3">MSJ-11</strain>
    </source>
</reference>
<name>A0ABS6ECK9_9CLOT</name>
<feature type="transmembrane region" description="Helical" evidence="1">
    <location>
        <begin position="65"/>
        <end position="82"/>
    </location>
</feature>
<keyword evidence="1" id="KW-1133">Transmembrane helix</keyword>
<evidence type="ECO:0000256" key="1">
    <source>
        <dbReference type="SAM" id="Phobius"/>
    </source>
</evidence>
<keyword evidence="1" id="KW-0812">Transmembrane</keyword>
<dbReference type="EMBL" id="JAHLQF010000001">
    <property type="protein sequence ID" value="MBU5482926.1"/>
    <property type="molecule type" value="Genomic_DNA"/>
</dbReference>
<feature type="transmembrane region" description="Helical" evidence="1">
    <location>
        <begin position="12"/>
        <end position="34"/>
    </location>
</feature>
<feature type="transmembrane region" description="Helical" evidence="1">
    <location>
        <begin position="97"/>
        <end position="117"/>
    </location>
</feature>
<protein>
    <submittedName>
        <fullName evidence="2">Uncharacterized protein</fullName>
    </submittedName>
</protein>
<evidence type="ECO:0000313" key="2">
    <source>
        <dbReference type="EMBL" id="MBU5482926.1"/>
    </source>
</evidence>
<dbReference type="Proteomes" id="UP000726170">
    <property type="component" value="Unassembled WGS sequence"/>
</dbReference>
<keyword evidence="1" id="KW-0472">Membrane</keyword>
<sequence length="129" mass="14500">MKPMDIKNKILLGISMIGLLGISYWLCRFSFFEMHGMKQWPNLLAILSITIIVIATIFGNRIIPVATIIGYMGGFILAMIFNTDGVDPGGGRTNNAWIIWGTVFIFLILIGIVLDFISKQRHENVKQNQ</sequence>
<dbReference type="RefSeq" id="WP_216437338.1">
    <property type="nucleotide sequence ID" value="NZ_JAHLQF010000001.1"/>
</dbReference>